<dbReference type="PANTHER" id="PTHR33336:SF1">
    <property type="entry name" value="(4S)-4-HYDROXY-5-PHOSPHONOOXYPENTANE-2,3-DIONE ISOMERASE"/>
    <property type="match status" value="1"/>
</dbReference>
<dbReference type="PANTHER" id="PTHR33336">
    <property type="entry name" value="QUINOL MONOOXYGENASE YGIN-RELATED"/>
    <property type="match status" value="1"/>
</dbReference>
<sequence length="142" mass="16034">MKAFSPLIVSSLLLRSTQAFSREALKPSSSPLTRKFTSGTALMSKPFSVIVEAEIKPDRMDEFMTMIQKNAEASRKEPGCIRFDVLRAQDNENKFWFYEVYENPAAVDFHKTQSHYQAWADFKESGGTVNSVSHKADGEFIG</sequence>
<dbReference type="PROSITE" id="PS51725">
    <property type="entry name" value="ABM"/>
    <property type="match status" value="1"/>
</dbReference>
<organism evidence="3 4">
    <name type="scientific">Cylindrotheca closterium</name>
    <dbReference type="NCBI Taxonomy" id="2856"/>
    <lineage>
        <taxon>Eukaryota</taxon>
        <taxon>Sar</taxon>
        <taxon>Stramenopiles</taxon>
        <taxon>Ochrophyta</taxon>
        <taxon>Bacillariophyta</taxon>
        <taxon>Bacillariophyceae</taxon>
        <taxon>Bacillariophycidae</taxon>
        <taxon>Bacillariales</taxon>
        <taxon>Bacillariaceae</taxon>
        <taxon>Cylindrotheca</taxon>
    </lineage>
</organism>
<dbReference type="SUPFAM" id="SSF54909">
    <property type="entry name" value="Dimeric alpha+beta barrel"/>
    <property type="match status" value="1"/>
</dbReference>
<keyword evidence="1" id="KW-0732">Signal</keyword>
<dbReference type="InterPro" id="IPR011008">
    <property type="entry name" value="Dimeric_a/b-barrel"/>
</dbReference>
<evidence type="ECO:0000313" key="4">
    <source>
        <dbReference type="Proteomes" id="UP001295423"/>
    </source>
</evidence>
<reference evidence="3" key="1">
    <citation type="submission" date="2023-08" db="EMBL/GenBank/DDBJ databases">
        <authorList>
            <person name="Audoor S."/>
            <person name="Bilcke G."/>
        </authorList>
    </citation>
    <scope>NUCLEOTIDE SEQUENCE</scope>
</reference>
<accession>A0AAD2FZU4</accession>
<name>A0AAD2FZU4_9STRA</name>
<evidence type="ECO:0000259" key="2">
    <source>
        <dbReference type="PROSITE" id="PS51725"/>
    </source>
</evidence>
<protein>
    <recommendedName>
        <fullName evidence="2">ABM domain-containing protein</fullName>
    </recommendedName>
</protein>
<dbReference type="InterPro" id="IPR007138">
    <property type="entry name" value="ABM_dom"/>
</dbReference>
<dbReference type="AlphaFoldDB" id="A0AAD2FZU4"/>
<dbReference type="InterPro" id="IPR050744">
    <property type="entry name" value="AI-2_Isomerase_LsrG"/>
</dbReference>
<dbReference type="EMBL" id="CAKOGP040001980">
    <property type="protein sequence ID" value="CAJ1958576.1"/>
    <property type="molecule type" value="Genomic_DNA"/>
</dbReference>
<keyword evidence="4" id="KW-1185">Reference proteome</keyword>
<dbReference type="Pfam" id="PF03992">
    <property type="entry name" value="ABM"/>
    <property type="match status" value="1"/>
</dbReference>
<gene>
    <name evidence="3" type="ORF">CYCCA115_LOCUS17245</name>
</gene>
<comment type="caution">
    <text evidence="3">The sequence shown here is derived from an EMBL/GenBank/DDBJ whole genome shotgun (WGS) entry which is preliminary data.</text>
</comment>
<evidence type="ECO:0000256" key="1">
    <source>
        <dbReference type="SAM" id="SignalP"/>
    </source>
</evidence>
<dbReference type="GO" id="GO:0016491">
    <property type="term" value="F:oxidoreductase activity"/>
    <property type="evidence" value="ECO:0007669"/>
    <property type="project" value="TreeGrafter"/>
</dbReference>
<dbReference type="Gene3D" id="3.30.70.100">
    <property type="match status" value="1"/>
</dbReference>
<feature type="chain" id="PRO_5042238179" description="ABM domain-containing protein" evidence="1">
    <location>
        <begin position="20"/>
        <end position="142"/>
    </location>
</feature>
<dbReference type="GO" id="GO:0005829">
    <property type="term" value="C:cytosol"/>
    <property type="evidence" value="ECO:0007669"/>
    <property type="project" value="TreeGrafter"/>
</dbReference>
<feature type="domain" description="ABM" evidence="2">
    <location>
        <begin position="47"/>
        <end position="135"/>
    </location>
</feature>
<evidence type="ECO:0000313" key="3">
    <source>
        <dbReference type="EMBL" id="CAJ1958576.1"/>
    </source>
</evidence>
<proteinExistence type="predicted"/>
<feature type="signal peptide" evidence="1">
    <location>
        <begin position="1"/>
        <end position="19"/>
    </location>
</feature>
<dbReference type="Proteomes" id="UP001295423">
    <property type="component" value="Unassembled WGS sequence"/>
</dbReference>